<proteinExistence type="predicted"/>
<dbReference type="Proteomes" id="UP000191025">
    <property type="component" value="Unassembled WGS sequence"/>
</dbReference>
<dbReference type="RefSeq" id="WP_062498810.1">
    <property type="nucleotide sequence ID" value="NZ_MXAN01000005.1"/>
</dbReference>
<reference evidence="2" key="1">
    <citation type="submission" date="2017-03" db="EMBL/GenBank/DDBJ databases">
        <title>Draft genome sequence of Moraxella equi CCUG 4950T type strain.</title>
        <authorList>
            <person name="Salva-Serra F."/>
            <person name="Engstrom-Jakobsson H."/>
            <person name="Thorell K."/>
            <person name="Jaen-Luchoro D."/>
            <person name="Gonzales-Siles L."/>
            <person name="Karlsson R."/>
            <person name="Yazdan S."/>
            <person name="Boulund F."/>
            <person name="Johnning A."/>
            <person name="Engstrand L."/>
            <person name="Kristiansson E."/>
            <person name="Moore E."/>
        </authorList>
    </citation>
    <scope>NUCLEOTIDE SEQUENCE [LARGE SCALE GENOMIC DNA]</scope>
    <source>
        <strain evidence="2">CCUG 4441</strain>
    </source>
</reference>
<comment type="caution">
    <text evidence="1">The sequence shown here is derived from an EMBL/GenBank/DDBJ whole genome shotgun (WGS) entry which is preliminary data.</text>
</comment>
<gene>
    <name evidence="1" type="ORF">B5J94_01110</name>
</gene>
<sequence>MTSDLNVPKPSPSEVQKYLDKWQTLDNYPKQESALNKLFFEFAPGNTDMNDILLKCATLNDFYSTRIRTIDLVYVADNIAKIDNLDELLEKGDTTLIDKMQIFKDKEGLKRRCYSFATKYCSHHNPIALPIYDSFVDEMLWHFQKTYQFSNFHRKDLKNYQRFIETLLDFKRYFDLNDVGFKELDRYLWQLGKDTFGNKKE</sequence>
<evidence type="ECO:0000313" key="1">
    <source>
        <dbReference type="EMBL" id="OPH39236.1"/>
    </source>
</evidence>
<dbReference type="EMBL" id="MXAN01000005">
    <property type="protein sequence ID" value="OPH39236.1"/>
    <property type="molecule type" value="Genomic_DNA"/>
</dbReference>
<protein>
    <submittedName>
        <fullName evidence="1">Uncharacterized protein</fullName>
    </submittedName>
</protein>
<evidence type="ECO:0000313" key="2">
    <source>
        <dbReference type="Proteomes" id="UP000191025"/>
    </source>
</evidence>
<organism evidence="1 2">
    <name type="scientific">Moraxella lacunata</name>
    <dbReference type="NCBI Taxonomy" id="477"/>
    <lineage>
        <taxon>Bacteria</taxon>
        <taxon>Pseudomonadati</taxon>
        <taxon>Pseudomonadota</taxon>
        <taxon>Gammaproteobacteria</taxon>
        <taxon>Moraxellales</taxon>
        <taxon>Moraxellaceae</taxon>
        <taxon>Moraxella</taxon>
    </lineage>
</organism>
<name>A0A1V4H4D6_MORLA</name>
<dbReference type="AlphaFoldDB" id="A0A1V4H4D6"/>
<accession>A0A1V4H4D6</accession>